<dbReference type="SUPFAM" id="SSF56112">
    <property type="entry name" value="Protein kinase-like (PK-like)"/>
    <property type="match status" value="1"/>
</dbReference>
<dbReference type="InterPro" id="IPR011009">
    <property type="entry name" value="Kinase-like_dom_sf"/>
</dbReference>
<reference evidence="1" key="3">
    <citation type="journal article" date="2018" name="Nature">
        <title>A major lineage of non-tailed dsDNA viruses as unrecognized killers of marine bacteria.</title>
        <authorList>
            <person name="Kauffman K.M."/>
            <person name="Hussain F.A."/>
            <person name="Yang J."/>
            <person name="Arevalo P."/>
            <person name="Brown J.M."/>
            <person name="Chang W.K."/>
            <person name="VanInsberghe D."/>
            <person name="Elsherbini J."/>
            <person name="Sharma R.S."/>
            <person name="Cutler M.B."/>
            <person name="Kelly L."/>
            <person name="Polz M.F."/>
        </authorList>
    </citation>
    <scope>NUCLEOTIDE SEQUENCE</scope>
    <source>
        <strain evidence="1">10N.261.52.F7</strain>
    </source>
</reference>
<name>A0AB36XGU5_9VIBR</name>
<comment type="caution">
    <text evidence="1">The sequence shown here is derived from an EMBL/GenBank/DDBJ whole genome shotgun (WGS) entry which is preliminary data.</text>
</comment>
<evidence type="ECO:0008006" key="2">
    <source>
        <dbReference type="Google" id="ProtNLM"/>
    </source>
</evidence>
<dbReference type="EMBL" id="MCXM01000038">
    <property type="protein sequence ID" value="PMK42723.1"/>
    <property type="molecule type" value="Genomic_DNA"/>
</dbReference>
<dbReference type="AlphaFoldDB" id="A0AB36XGU5"/>
<reference key="1">
    <citation type="submission" date="2016-07" db="EMBL/GenBank/DDBJ databases">
        <title>Nontailed viruses are major unrecognized killers of bacteria in the ocean.</title>
        <authorList>
            <person name="Kauffman K."/>
            <person name="Hussain F."/>
            <person name="Yang J."/>
            <person name="Arevalo P."/>
            <person name="Brown J."/>
            <person name="Cutler M."/>
            <person name="Kelly L."/>
            <person name="Polz M.F."/>
        </authorList>
    </citation>
    <scope>NUCLEOTIDE SEQUENCE [LARGE SCALE GENOMIC DNA]</scope>
    <source>
        <strain>10N.261.52.F7</strain>
    </source>
</reference>
<dbReference type="RefSeq" id="WP_102281988.1">
    <property type="nucleotide sequence ID" value="NZ_JAJGZN020000001.1"/>
</dbReference>
<organism evidence="1">
    <name type="scientific">Vibrio lentus</name>
    <dbReference type="NCBI Taxonomy" id="136468"/>
    <lineage>
        <taxon>Bacteria</taxon>
        <taxon>Pseudomonadati</taxon>
        <taxon>Pseudomonadota</taxon>
        <taxon>Gammaproteobacteria</taxon>
        <taxon>Vibrionales</taxon>
        <taxon>Vibrionaceae</taxon>
        <taxon>Vibrio</taxon>
    </lineage>
</organism>
<reference evidence="1" key="2">
    <citation type="submission" date="2016-07" db="EMBL/GenBank/DDBJ databases">
        <authorList>
            <person name="Kauffman K."/>
            <person name="Arevalo P."/>
            <person name="Polz M.F."/>
        </authorList>
    </citation>
    <scope>NUCLEOTIDE SEQUENCE</scope>
    <source>
        <strain evidence="1">10N.261.52.F7</strain>
    </source>
</reference>
<proteinExistence type="predicted"/>
<protein>
    <recommendedName>
        <fullName evidence="2">Aminoglycoside phosphotransferase domain-containing protein</fullName>
    </recommendedName>
</protein>
<accession>A0AB36XGU5</accession>
<gene>
    <name evidence="1" type="ORF">BCT99_25685</name>
</gene>
<sequence length="480" mass="54407">MSHKKELNQLLKYSSISLDLSKTPFTLLFVYPGIGVGKVFEELAGCTKQLCLLATTQKRAQTLGIQIAALSSIDEMTESLDSVYFPVGTISPDLIPEDLLVTKGEQHFFTRTAYLVHPDGQVERWIDPDGALMVDDGFKKVEQSYLHFVHTVTQDSMDAQNLNQCNVVALPTGADSLSVLSFDMANNYILKRMSAVGTDIETDYMFQSIENNNSIFPVMYAQRVFGSERWIVMEKLSELPKRNAGELIERLASFYQANRTDTNIELDYHLHHRFFQILNSEGFANTLKSLSISEGHVLEKTVLVSNRKTLTIENMLNVLSDALPTFQSPIVSRIHGDVHWPNVLCNKEGEIKLIDPRLNWDGCFTIDGYFDPTYDLATLLHSSVLEKLHHTEISKNIDGTLVASTYLVDIIEELESDLLNSTSILLPTLIDDLTFVQKLRVFCANATFGWLKYNQVVSSHEKWSFYFGLTLYWLDRAFKK</sequence>
<evidence type="ECO:0000313" key="1">
    <source>
        <dbReference type="EMBL" id="PMK42723.1"/>
    </source>
</evidence>